<reference evidence="3 4" key="2">
    <citation type="journal article" date="2009" name="PLoS ONE">
        <title>An integrated genetic and cytogenetic map of the cucumber genome.</title>
        <authorList>
            <person name="Ren Y."/>
            <person name="Zhang Z."/>
            <person name="Liu J."/>
            <person name="Staub J.E."/>
            <person name="Han Y."/>
            <person name="Cheng Z."/>
            <person name="Li X."/>
            <person name="Lu J."/>
            <person name="Miao H."/>
            <person name="Kang H."/>
            <person name="Xie B."/>
            <person name="Gu X."/>
            <person name="Wang X."/>
            <person name="Du Y."/>
            <person name="Jin W."/>
            <person name="Huang S."/>
        </authorList>
    </citation>
    <scope>NUCLEOTIDE SEQUENCE [LARGE SCALE GENOMIC DNA]</scope>
    <source>
        <strain evidence="4">cv. 9930</strain>
    </source>
</reference>
<organism evidence="3 4">
    <name type="scientific">Cucumis sativus</name>
    <name type="common">Cucumber</name>
    <dbReference type="NCBI Taxonomy" id="3659"/>
    <lineage>
        <taxon>Eukaryota</taxon>
        <taxon>Viridiplantae</taxon>
        <taxon>Streptophyta</taxon>
        <taxon>Embryophyta</taxon>
        <taxon>Tracheophyta</taxon>
        <taxon>Spermatophyta</taxon>
        <taxon>Magnoliopsida</taxon>
        <taxon>eudicotyledons</taxon>
        <taxon>Gunneridae</taxon>
        <taxon>Pentapetalae</taxon>
        <taxon>rosids</taxon>
        <taxon>fabids</taxon>
        <taxon>Cucurbitales</taxon>
        <taxon>Cucurbitaceae</taxon>
        <taxon>Benincaseae</taxon>
        <taxon>Cucumis</taxon>
    </lineage>
</organism>
<keyword evidence="2" id="KW-0812">Transmembrane</keyword>
<reference evidence="3 4" key="3">
    <citation type="journal article" date="2010" name="BMC Genomics">
        <title>Transcriptome sequencing and comparative analysis of cucumber flowers with different sex types.</title>
        <authorList>
            <person name="Guo S."/>
            <person name="Zheng Y."/>
            <person name="Joung J.G."/>
            <person name="Liu S."/>
            <person name="Zhang Z."/>
            <person name="Crasta O.R."/>
            <person name="Sobral B.W."/>
            <person name="Xu Y."/>
            <person name="Huang S."/>
            <person name="Fei Z."/>
        </authorList>
    </citation>
    <scope>NUCLEOTIDE SEQUENCE [LARGE SCALE GENOMIC DNA]</scope>
    <source>
        <strain evidence="4">cv. 9930</strain>
    </source>
</reference>
<accession>A0A0A0M0D4</accession>
<dbReference type="Proteomes" id="UP000029981">
    <property type="component" value="Chromosome 1"/>
</dbReference>
<name>A0A0A0M0D4_CUCSA</name>
<keyword evidence="2" id="KW-1133">Transmembrane helix</keyword>
<keyword evidence="4" id="KW-1185">Reference proteome</keyword>
<dbReference type="AlphaFoldDB" id="A0A0A0M0D4"/>
<sequence>MGKFIKDFTKNLIHSSVFAIFSAAITKFIIPTDTKIEKKFGPKKVWDSFGLKLFIPFTATTRPTPQFPPSSRRPASGKPRCHQQQQELSAALLTIVPSSVTLRRLVARHSNFRPRSFRPSVGFLRVIFSYIWRWNFSLPIIFLAP</sequence>
<feature type="region of interest" description="Disordered" evidence="1">
    <location>
        <begin position="60"/>
        <end position="81"/>
    </location>
</feature>
<proteinExistence type="predicted"/>
<feature type="transmembrane region" description="Helical" evidence="2">
    <location>
        <begin position="123"/>
        <end position="144"/>
    </location>
</feature>
<evidence type="ECO:0000313" key="3">
    <source>
        <dbReference type="EMBL" id="KGN66759.1"/>
    </source>
</evidence>
<evidence type="ECO:0000313" key="4">
    <source>
        <dbReference type="Proteomes" id="UP000029981"/>
    </source>
</evidence>
<protein>
    <submittedName>
        <fullName evidence="3">Uncharacterized protein</fullName>
    </submittedName>
</protein>
<gene>
    <name evidence="3" type="ORF">Csa_1G679570</name>
</gene>
<evidence type="ECO:0000256" key="2">
    <source>
        <dbReference type="SAM" id="Phobius"/>
    </source>
</evidence>
<reference evidence="3 4" key="1">
    <citation type="journal article" date="2009" name="Nat. Genet.">
        <title>The genome of the cucumber, Cucumis sativus L.</title>
        <authorList>
            <person name="Huang S."/>
            <person name="Li R."/>
            <person name="Zhang Z."/>
            <person name="Li L."/>
            <person name="Gu X."/>
            <person name="Fan W."/>
            <person name="Lucas W.J."/>
            <person name="Wang X."/>
            <person name="Xie B."/>
            <person name="Ni P."/>
            <person name="Ren Y."/>
            <person name="Zhu H."/>
            <person name="Li J."/>
            <person name="Lin K."/>
            <person name="Jin W."/>
            <person name="Fei Z."/>
            <person name="Li G."/>
            <person name="Staub J."/>
            <person name="Kilian A."/>
            <person name="van der Vossen E.A."/>
            <person name="Wu Y."/>
            <person name="Guo J."/>
            <person name="He J."/>
            <person name="Jia Z."/>
            <person name="Ren Y."/>
            <person name="Tian G."/>
            <person name="Lu Y."/>
            <person name="Ruan J."/>
            <person name="Qian W."/>
            <person name="Wang M."/>
            <person name="Huang Q."/>
            <person name="Li B."/>
            <person name="Xuan Z."/>
            <person name="Cao J."/>
            <person name="Asan"/>
            <person name="Wu Z."/>
            <person name="Zhang J."/>
            <person name="Cai Q."/>
            <person name="Bai Y."/>
            <person name="Zhao B."/>
            <person name="Han Y."/>
            <person name="Li Y."/>
            <person name="Li X."/>
            <person name="Wang S."/>
            <person name="Shi Q."/>
            <person name="Liu S."/>
            <person name="Cho W.K."/>
            <person name="Kim J.Y."/>
            <person name="Xu Y."/>
            <person name="Heller-Uszynska K."/>
            <person name="Miao H."/>
            <person name="Cheng Z."/>
            <person name="Zhang S."/>
            <person name="Wu J."/>
            <person name="Yang Y."/>
            <person name="Kang H."/>
            <person name="Li M."/>
            <person name="Liang H."/>
            <person name="Ren X."/>
            <person name="Shi Z."/>
            <person name="Wen M."/>
            <person name="Jian M."/>
            <person name="Yang H."/>
            <person name="Zhang G."/>
            <person name="Yang Z."/>
            <person name="Chen R."/>
            <person name="Liu S."/>
            <person name="Li J."/>
            <person name="Ma L."/>
            <person name="Liu H."/>
            <person name="Zhou Y."/>
            <person name="Zhao J."/>
            <person name="Fang X."/>
            <person name="Li G."/>
            <person name="Fang L."/>
            <person name="Li Y."/>
            <person name="Liu D."/>
            <person name="Zheng H."/>
            <person name="Zhang Y."/>
            <person name="Qin N."/>
            <person name="Li Z."/>
            <person name="Yang G."/>
            <person name="Yang S."/>
            <person name="Bolund L."/>
            <person name="Kristiansen K."/>
            <person name="Zheng H."/>
            <person name="Li S."/>
            <person name="Zhang X."/>
            <person name="Yang H."/>
            <person name="Wang J."/>
            <person name="Sun R."/>
            <person name="Zhang B."/>
            <person name="Jiang S."/>
            <person name="Wang J."/>
            <person name="Du Y."/>
            <person name="Li S."/>
        </authorList>
    </citation>
    <scope>NUCLEOTIDE SEQUENCE [LARGE SCALE GENOMIC DNA]</scope>
    <source>
        <strain evidence="4">cv. 9930</strain>
    </source>
</reference>
<keyword evidence="2" id="KW-0472">Membrane</keyword>
<reference evidence="3 4" key="4">
    <citation type="journal article" date="2011" name="BMC Genomics">
        <title>RNA-Seq improves annotation of protein-coding genes in the cucumber genome.</title>
        <authorList>
            <person name="Li Z."/>
            <person name="Zhang Z."/>
            <person name="Yan P."/>
            <person name="Huang S."/>
            <person name="Fei Z."/>
            <person name="Lin K."/>
        </authorList>
    </citation>
    <scope>NUCLEOTIDE SEQUENCE [LARGE SCALE GENOMIC DNA]</scope>
    <source>
        <strain evidence="4">cv. 9930</strain>
    </source>
</reference>
<evidence type="ECO:0000256" key="1">
    <source>
        <dbReference type="SAM" id="MobiDB-lite"/>
    </source>
</evidence>
<dbReference type="Gramene" id="KGN66759">
    <property type="protein sequence ID" value="KGN66759"/>
    <property type="gene ID" value="Csa_1G679570"/>
</dbReference>
<dbReference type="EMBL" id="CM002922">
    <property type="protein sequence ID" value="KGN66759.1"/>
    <property type="molecule type" value="Genomic_DNA"/>
</dbReference>